<proteinExistence type="predicted"/>
<gene>
    <name evidence="1" type="ORF">NBO_72g0002</name>
</gene>
<dbReference type="HOGENOM" id="CLU_2097519_0_0_1"/>
<name>R0KTB6_NOSB1</name>
<keyword evidence="2" id="KW-1185">Reference proteome</keyword>
<evidence type="ECO:0000313" key="2">
    <source>
        <dbReference type="Proteomes" id="UP000016927"/>
    </source>
</evidence>
<dbReference type="EMBL" id="KB908980">
    <property type="protein sequence ID" value="EOB13467.1"/>
    <property type="molecule type" value="Genomic_DNA"/>
</dbReference>
<evidence type="ECO:0000313" key="1">
    <source>
        <dbReference type="EMBL" id="EOB13467.1"/>
    </source>
</evidence>
<organism evidence="1 2">
    <name type="scientific">Nosema bombycis (strain CQ1 / CVCC 102059)</name>
    <name type="common">Microsporidian parasite</name>
    <name type="synonym">Pebrine of silkworm</name>
    <dbReference type="NCBI Taxonomy" id="578461"/>
    <lineage>
        <taxon>Eukaryota</taxon>
        <taxon>Fungi</taxon>
        <taxon>Fungi incertae sedis</taxon>
        <taxon>Microsporidia</taxon>
        <taxon>Nosematidae</taxon>
        <taxon>Nosema</taxon>
    </lineage>
</organism>
<accession>R0KTB6</accession>
<dbReference type="Proteomes" id="UP000016927">
    <property type="component" value="Unassembled WGS sequence"/>
</dbReference>
<dbReference type="AlphaFoldDB" id="R0KTB6"/>
<sequence>MSYIFGTIFMLKQTAITLSYILNNHIIYENEDIMKVLRTKIFTLQCIDYVNLSFSMEGVTKKYNSDCTLSISDCLFMVNRSDDTLYGLRIHFKRNTNLSFDIFTQFLHDIRGNLHV</sequence>
<protein>
    <submittedName>
        <fullName evidence="1">Uncharacterized protein</fullName>
    </submittedName>
</protein>
<dbReference type="VEuPathDB" id="MicrosporidiaDB:NBO_72g0002"/>
<reference evidence="1 2" key="1">
    <citation type="journal article" date="2013" name="BMC Genomics">
        <title>Comparative genomics of parasitic silkworm microsporidia reveal an association between genome expansion and host adaptation.</title>
        <authorList>
            <person name="Pan G."/>
            <person name="Xu J."/>
            <person name="Li T."/>
            <person name="Xia Q."/>
            <person name="Liu S.L."/>
            <person name="Zhang G."/>
            <person name="Li S."/>
            <person name="Li C."/>
            <person name="Liu H."/>
            <person name="Yang L."/>
            <person name="Liu T."/>
            <person name="Zhang X."/>
            <person name="Wu Z."/>
            <person name="Fan W."/>
            <person name="Dang X."/>
            <person name="Xiang H."/>
            <person name="Tao M."/>
            <person name="Li Y."/>
            <person name="Hu J."/>
            <person name="Li Z."/>
            <person name="Lin L."/>
            <person name="Luo J."/>
            <person name="Geng L."/>
            <person name="Wang L."/>
            <person name="Long M."/>
            <person name="Wan Y."/>
            <person name="He N."/>
            <person name="Zhang Z."/>
            <person name="Lu C."/>
            <person name="Keeling P.J."/>
            <person name="Wang J."/>
            <person name="Xiang Z."/>
            <person name="Zhou Z."/>
        </authorList>
    </citation>
    <scope>NUCLEOTIDE SEQUENCE [LARGE SCALE GENOMIC DNA]</scope>
    <source>
        <strain evidence="2">CQ1 / CVCC 102059</strain>
    </source>
</reference>